<keyword evidence="11" id="KW-1185">Reference proteome</keyword>
<evidence type="ECO:0000313" key="11">
    <source>
        <dbReference type="Proteomes" id="UP000295292"/>
    </source>
</evidence>
<evidence type="ECO:0000256" key="1">
    <source>
        <dbReference type="ARBA" id="ARBA00004571"/>
    </source>
</evidence>
<sequence>MKKKSDLPNRALRQSREIVYATIFRFIMVTKITLAFLAIFCIQVHAEVFPQMVNMKANSIRLEEVFKRLEKESSYVVMYKKSDIKQHGPISVHANNLSLNQFMKEVLKGKNLSFVIEDKTVMITALPTSVGDKTKNTEVPIVQRTIKGAVVNEKGEPLPGVTVTIKNTNQSTSTNAEGQFTLQTSSTNGTLTVRMVGYQPIDLPLASYQGSTIRMEVAVSDMDEVVVVGYGTQKKTSMTAAVSTMKGEEVTSLPTTNLSNNLGGRVAGVITKQTSGEPGSDGSNIYIRGISTTGASQPLLIVDGVPRNFQKLDPNVIESFTVLKDAAAVAPYGVAGANGVIIVTTKRGKESKVSTNYNGYLGFQNPTVLPDLVNGYEYALLKNLAAENEGGKKPYSDEALQKFKDGSDPDRYPTGTPWDGLVSNNAFLQNHSLDFSGGSENVRFFSALGYQYQKGMWETANSKRYNLALNVDAKLTPTTQLSVNVNGNVISTIAPPSDLSDWGTLRIFELVKYSHAGTGPNFFSNGMYGTYASAAIFGSGYRKKNTTTLFSQIAIRQTIPSVPGLEFNGLVAYDPTIVNNKVWNTPLHMASIDVTKTPYVIKDGIFGEAKPFLDQSVEQLAQFTYQANLKYDRAFGAHRINLLGVFEAKDNRASNLGAYRRNYNLLMDEISMGSSSNSDFKNSGTSSEAKQVGLVYRASYDYQGRYMLEASGRYDGHYYFAPDKRWGFFPAFSAGWRISEESFMESTKNWLTNLKIRGSYGQVGALAGNPFQYLGTYSVSGPGYVMGNSAVQIVSERAEPNPYITWERANKTDVGLEFSLFRGLFDMDIDYFYEKRSNMLVAPSALVPSEYGIGLSQVNSGIMENKGIEFTGTFNIPVNEDWRIGLTGNLTYAKNKVLEIFETESTFNNPNRRRTGKSLGMQFGYESLGYFLPEDFDGSGNLKSGIAAQPWGKVQPGDIRYRDVNGDGKIDFNDEVGIGDPTTPRIMYGIAPSVSYKGISLQVLLQGASKVNYYFFREAAWPFWNGMTANRDNFDYWTPENLDARHPRLTSAPTANNTQVSSHWMQDVSYIRMKNFTVAYDVPTKFLDRIKLSSAQLYFSGQNLLTWTTAKNVDPEMAYDRGNDYPQQKVYSIGLKLGLN</sequence>
<dbReference type="InterPro" id="IPR008969">
    <property type="entry name" value="CarboxyPept-like_regulatory"/>
</dbReference>
<gene>
    <name evidence="10" type="ORF">CLV99_4479</name>
</gene>
<dbReference type="Proteomes" id="UP000295292">
    <property type="component" value="Unassembled WGS sequence"/>
</dbReference>
<dbReference type="InterPro" id="IPR039426">
    <property type="entry name" value="TonB-dep_rcpt-like"/>
</dbReference>
<organism evidence="10 11">
    <name type="scientific">Sphingobacterium yanglingense</name>
    <dbReference type="NCBI Taxonomy" id="1437280"/>
    <lineage>
        <taxon>Bacteria</taxon>
        <taxon>Pseudomonadati</taxon>
        <taxon>Bacteroidota</taxon>
        <taxon>Sphingobacteriia</taxon>
        <taxon>Sphingobacteriales</taxon>
        <taxon>Sphingobacteriaceae</taxon>
        <taxon>Sphingobacterium</taxon>
    </lineage>
</organism>
<dbReference type="Pfam" id="PF07660">
    <property type="entry name" value="STN"/>
    <property type="match status" value="1"/>
</dbReference>
<name>A0A4R6W4B8_9SPHI</name>
<keyword evidence="2 7" id="KW-0813">Transport</keyword>
<dbReference type="InterPro" id="IPR036942">
    <property type="entry name" value="Beta-barrel_TonB_sf"/>
</dbReference>
<dbReference type="OrthoDB" id="9768177at2"/>
<evidence type="ECO:0000259" key="9">
    <source>
        <dbReference type="Pfam" id="PF07715"/>
    </source>
</evidence>
<dbReference type="GO" id="GO:0009279">
    <property type="term" value="C:cell outer membrane"/>
    <property type="evidence" value="ECO:0007669"/>
    <property type="project" value="UniProtKB-SubCell"/>
</dbReference>
<keyword evidence="6 7" id="KW-0998">Cell outer membrane</keyword>
<accession>A0A4R6W4B8</accession>
<dbReference type="InterPro" id="IPR012910">
    <property type="entry name" value="Plug_dom"/>
</dbReference>
<dbReference type="Gene3D" id="2.170.130.10">
    <property type="entry name" value="TonB-dependent receptor, plug domain"/>
    <property type="match status" value="1"/>
</dbReference>
<dbReference type="EMBL" id="SNYV01000019">
    <property type="protein sequence ID" value="TDQ73427.1"/>
    <property type="molecule type" value="Genomic_DNA"/>
</dbReference>
<dbReference type="PROSITE" id="PS52016">
    <property type="entry name" value="TONB_DEPENDENT_REC_3"/>
    <property type="match status" value="1"/>
</dbReference>
<evidence type="ECO:0000256" key="3">
    <source>
        <dbReference type="ARBA" id="ARBA00022452"/>
    </source>
</evidence>
<dbReference type="NCBIfam" id="TIGR04056">
    <property type="entry name" value="OMP_RagA_SusC"/>
    <property type="match status" value="1"/>
</dbReference>
<dbReference type="SUPFAM" id="SSF49464">
    <property type="entry name" value="Carboxypeptidase regulatory domain-like"/>
    <property type="match status" value="1"/>
</dbReference>
<evidence type="ECO:0000256" key="6">
    <source>
        <dbReference type="ARBA" id="ARBA00023237"/>
    </source>
</evidence>
<evidence type="ECO:0000256" key="7">
    <source>
        <dbReference type="PROSITE-ProRule" id="PRU01360"/>
    </source>
</evidence>
<comment type="caution">
    <text evidence="10">The sequence shown here is derived from an EMBL/GenBank/DDBJ whole genome shotgun (WGS) entry which is preliminary data.</text>
</comment>
<dbReference type="InterPro" id="IPR023997">
    <property type="entry name" value="TonB-dep_OMP_SusC/RagA_CS"/>
</dbReference>
<keyword evidence="4 7" id="KW-0812">Transmembrane</keyword>
<feature type="domain" description="TonB-dependent receptor plug" evidence="9">
    <location>
        <begin position="235"/>
        <end position="340"/>
    </location>
</feature>
<evidence type="ECO:0000256" key="4">
    <source>
        <dbReference type="ARBA" id="ARBA00022692"/>
    </source>
</evidence>
<dbReference type="FunFam" id="2.170.130.10:FF:000003">
    <property type="entry name" value="SusC/RagA family TonB-linked outer membrane protein"/>
    <property type="match status" value="1"/>
</dbReference>
<keyword evidence="5 7" id="KW-0472">Membrane</keyword>
<dbReference type="Gene3D" id="2.60.40.1120">
    <property type="entry name" value="Carboxypeptidase-like, regulatory domain"/>
    <property type="match status" value="1"/>
</dbReference>
<dbReference type="SUPFAM" id="SSF56935">
    <property type="entry name" value="Porins"/>
    <property type="match status" value="1"/>
</dbReference>
<protein>
    <submittedName>
        <fullName evidence="10">TonB-linked SusC/RagA family outer membrane protein</fullName>
    </submittedName>
</protein>
<comment type="subcellular location">
    <subcellularLocation>
        <location evidence="1 7">Cell outer membrane</location>
        <topology evidence="1 7">Multi-pass membrane protein</topology>
    </subcellularLocation>
</comment>
<evidence type="ECO:0000313" key="10">
    <source>
        <dbReference type="EMBL" id="TDQ73427.1"/>
    </source>
</evidence>
<keyword evidence="3 7" id="KW-1134">Transmembrane beta strand</keyword>
<evidence type="ECO:0000256" key="5">
    <source>
        <dbReference type="ARBA" id="ARBA00023136"/>
    </source>
</evidence>
<proteinExistence type="inferred from homology"/>
<evidence type="ECO:0000259" key="8">
    <source>
        <dbReference type="Pfam" id="PF07660"/>
    </source>
</evidence>
<dbReference type="InterPro" id="IPR037066">
    <property type="entry name" value="Plug_dom_sf"/>
</dbReference>
<dbReference type="InterPro" id="IPR023996">
    <property type="entry name" value="TonB-dep_OMP_SusC/RagA"/>
</dbReference>
<dbReference type="Pfam" id="PF07715">
    <property type="entry name" value="Plug"/>
    <property type="match status" value="1"/>
</dbReference>
<dbReference type="Gene3D" id="2.40.170.20">
    <property type="entry name" value="TonB-dependent receptor, beta-barrel domain"/>
    <property type="match status" value="1"/>
</dbReference>
<dbReference type="RefSeq" id="WP_133586605.1">
    <property type="nucleotide sequence ID" value="NZ_SNYV01000019.1"/>
</dbReference>
<dbReference type="NCBIfam" id="TIGR04057">
    <property type="entry name" value="SusC_RagA_signa"/>
    <property type="match status" value="1"/>
</dbReference>
<dbReference type="AlphaFoldDB" id="A0A4R6W4B8"/>
<comment type="similarity">
    <text evidence="7">Belongs to the TonB-dependent receptor family.</text>
</comment>
<dbReference type="Pfam" id="PF13715">
    <property type="entry name" value="CarbopepD_reg_2"/>
    <property type="match status" value="1"/>
</dbReference>
<evidence type="ECO:0000256" key="2">
    <source>
        <dbReference type="ARBA" id="ARBA00022448"/>
    </source>
</evidence>
<reference evidence="10 11" key="1">
    <citation type="submission" date="2019-03" db="EMBL/GenBank/DDBJ databases">
        <title>Genomic Encyclopedia of Archaeal and Bacterial Type Strains, Phase II (KMG-II): from individual species to whole genera.</title>
        <authorList>
            <person name="Goeker M."/>
        </authorList>
    </citation>
    <scope>NUCLEOTIDE SEQUENCE [LARGE SCALE GENOMIC DNA]</scope>
    <source>
        <strain evidence="10 11">DSM 28353</strain>
    </source>
</reference>
<dbReference type="InterPro" id="IPR011662">
    <property type="entry name" value="Secretin/TonB_short_N"/>
</dbReference>
<feature type="domain" description="Secretin/TonB short N-terminal" evidence="8">
    <location>
        <begin position="79"/>
        <end position="125"/>
    </location>
</feature>